<gene>
    <name evidence="1" type="ORF">CCAM_LOCUS34889</name>
</gene>
<evidence type="ECO:0000313" key="2">
    <source>
        <dbReference type="Proteomes" id="UP000595140"/>
    </source>
</evidence>
<name>A0A484MW04_9ASTE</name>
<sequence>MNEQKSHKSNANGVRKSNYKPLDIIFFLRNAVENHRFDEGFRGACDLYHSFERYICTLRYEGETCFYCVVEEIRDAFKHHIQNLEWMSREEKNTLLDYLHSSRRDDSELVR</sequence>
<reference evidence="1 2" key="1">
    <citation type="submission" date="2018-04" db="EMBL/GenBank/DDBJ databases">
        <authorList>
            <person name="Vogel A."/>
        </authorList>
    </citation>
    <scope>NUCLEOTIDE SEQUENCE [LARGE SCALE GENOMIC DNA]</scope>
</reference>
<dbReference type="EMBL" id="OOIL02004817">
    <property type="protein sequence ID" value="VFQ93113.1"/>
    <property type="molecule type" value="Genomic_DNA"/>
</dbReference>
<organism evidence="1 2">
    <name type="scientific">Cuscuta campestris</name>
    <dbReference type="NCBI Taxonomy" id="132261"/>
    <lineage>
        <taxon>Eukaryota</taxon>
        <taxon>Viridiplantae</taxon>
        <taxon>Streptophyta</taxon>
        <taxon>Embryophyta</taxon>
        <taxon>Tracheophyta</taxon>
        <taxon>Spermatophyta</taxon>
        <taxon>Magnoliopsida</taxon>
        <taxon>eudicotyledons</taxon>
        <taxon>Gunneridae</taxon>
        <taxon>Pentapetalae</taxon>
        <taxon>asterids</taxon>
        <taxon>lamiids</taxon>
        <taxon>Solanales</taxon>
        <taxon>Convolvulaceae</taxon>
        <taxon>Cuscuteae</taxon>
        <taxon>Cuscuta</taxon>
        <taxon>Cuscuta subgen. Grammica</taxon>
        <taxon>Cuscuta sect. Cleistogrammica</taxon>
    </lineage>
</organism>
<dbReference type="Proteomes" id="UP000595140">
    <property type="component" value="Unassembled WGS sequence"/>
</dbReference>
<dbReference type="AlphaFoldDB" id="A0A484MW04"/>
<protein>
    <submittedName>
        <fullName evidence="1">Uncharacterized protein</fullName>
    </submittedName>
</protein>
<evidence type="ECO:0000313" key="1">
    <source>
        <dbReference type="EMBL" id="VFQ93113.1"/>
    </source>
</evidence>
<proteinExistence type="predicted"/>
<keyword evidence="2" id="KW-1185">Reference proteome</keyword>
<accession>A0A484MW04</accession>